<dbReference type="InterPro" id="IPR021986">
    <property type="entry name" value="Spherulin4"/>
</dbReference>
<evidence type="ECO:0000256" key="1">
    <source>
        <dbReference type="SAM" id="SignalP"/>
    </source>
</evidence>
<feature type="signal peptide" evidence="1">
    <location>
        <begin position="1"/>
        <end position="20"/>
    </location>
</feature>
<name>A0A1H9IPL8_9BURK</name>
<dbReference type="Pfam" id="PF12138">
    <property type="entry name" value="Spherulin4"/>
    <property type="match status" value="1"/>
</dbReference>
<dbReference type="AlphaFoldDB" id="A0A1H9IPL8"/>
<sequence length="386" mass="40644">MLPFSAVQRTPIWLCASLLAACGGGSGTAPSIAVEVTAPSAQAPVLELQTPLPVGATVELDAMPAPDATLVHFSSSAGLLSPATASTHQGQASSSLLGTVPGQHTLRAEVEVAGVRATSSTQTFYLRQTPVPLEVLVPAYFYPSTGSDWTLLASSVAALPGLKVTAILNPSNGIFTNANSRYLAAGRDFVHAGGQLLGYVHTSYGSGERTLADIKTNIDRYLELYGRELISGIFLDEMSNKGSTLEFYQQLYRYIKAKDPSLRVVGNPGTIPASELAATADALITFEGQAANFAQYDPRKTGGWLYTLSNSKQGALIHTASTCTAMQAALRTAATAQSNSGLVYVTHRPYDYASNTGNPWASLPSYWASLLSSVHALNQGQPLPNC</sequence>
<accession>A0A1H9IPL8</accession>
<keyword evidence="1" id="KW-0732">Signal</keyword>
<proteinExistence type="predicted"/>
<dbReference type="PANTHER" id="PTHR35040">
    <property type="match status" value="1"/>
</dbReference>
<gene>
    <name evidence="2" type="ORF">SAMN02982919_01181</name>
</gene>
<reference evidence="2 3" key="1">
    <citation type="submission" date="2016-10" db="EMBL/GenBank/DDBJ databases">
        <authorList>
            <person name="de Groot N.N."/>
        </authorList>
    </citation>
    <scope>NUCLEOTIDE SEQUENCE [LARGE SCALE GENOMIC DNA]</scope>
    <source>
        <strain evidence="2 3">ATCC 35958</strain>
    </source>
</reference>
<protein>
    <submittedName>
        <fullName evidence="2">Spherulation-specific family 4</fullName>
    </submittedName>
</protein>
<organism evidence="2 3">
    <name type="scientific">Giesbergeria anulus</name>
    <dbReference type="NCBI Taxonomy" id="180197"/>
    <lineage>
        <taxon>Bacteria</taxon>
        <taxon>Pseudomonadati</taxon>
        <taxon>Pseudomonadota</taxon>
        <taxon>Betaproteobacteria</taxon>
        <taxon>Burkholderiales</taxon>
        <taxon>Comamonadaceae</taxon>
        <taxon>Giesbergeria</taxon>
    </lineage>
</organism>
<dbReference type="OrthoDB" id="508445at2"/>
<feature type="chain" id="PRO_5011531548" evidence="1">
    <location>
        <begin position="21"/>
        <end position="386"/>
    </location>
</feature>
<dbReference type="STRING" id="180197.SAMN02982919_01181"/>
<evidence type="ECO:0000313" key="3">
    <source>
        <dbReference type="Proteomes" id="UP000199766"/>
    </source>
</evidence>
<dbReference type="Proteomes" id="UP000199766">
    <property type="component" value="Unassembled WGS sequence"/>
</dbReference>
<dbReference type="EMBL" id="FOGD01000002">
    <property type="protein sequence ID" value="SEQ76508.1"/>
    <property type="molecule type" value="Genomic_DNA"/>
</dbReference>
<dbReference type="PANTHER" id="PTHR35040:SF9">
    <property type="entry name" value="4-LIKE CELL SURFACE PROTEIN, PUTATIVE (AFU_ORTHOLOGUE AFUA_4G14080)-RELATED"/>
    <property type="match status" value="1"/>
</dbReference>
<keyword evidence="3" id="KW-1185">Reference proteome</keyword>
<evidence type="ECO:0000313" key="2">
    <source>
        <dbReference type="EMBL" id="SEQ76508.1"/>
    </source>
</evidence>
<dbReference type="RefSeq" id="WP_091454300.1">
    <property type="nucleotide sequence ID" value="NZ_FOGD01000002.1"/>
</dbReference>